<keyword evidence="3" id="KW-1185">Reference proteome</keyword>
<dbReference type="SUPFAM" id="SSF51735">
    <property type="entry name" value="NAD(P)-binding Rossmann-fold domains"/>
    <property type="match status" value="1"/>
</dbReference>
<dbReference type="Gene3D" id="3.90.180.10">
    <property type="entry name" value="Medium-chain alcohol dehydrogenases, catalytic domain"/>
    <property type="match status" value="1"/>
</dbReference>
<reference evidence="2 3" key="1">
    <citation type="journal article" date="2012" name="J. Bacteriol.">
        <title>Genome sequence of proteorhodopsin-containing sea ice bacterium Glaciecola punicea ACAM 611T.</title>
        <authorList>
            <person name="Qin Q.-L."/>
            <person name="Xie B.-B."/>
            <person name="Shu Y.-L."/>
            <person name="Rong J.-C."/>
            <person name="Zhao D.-L."/>
            <person name="Zhang X.-Y."/>
            <person name="Chen X.-L."/>
            <person name="Zhou B.-C."/>
            <person name="Zhanga Y.-Z."/>
        </authorList>
    </citation>
    <scope>NUCLEOTIDE SEQUENCE [LARGE SCALE GENOMIC DNA]</scope>
    <source>
        <strain evidence="2 3">ACAM 611</strain>
    </source>
</reference>
<accession>H5T948</accession>
<sequence length="324" mass="34213">MKAILCKSFAPVSELVYEEVDTPSAGKGEVLIDVVAAGVNFPDSLLVQGLYQMKPELPFIPGTEVSGTISQVGEGVSNLTVGMKVIAMCQLGGYAQKVAVPYMQVMPIPDAIPLQEASGLLTAHATAHHALKQRAHLQSGETLLVTGAAGGTGLAAVQIGKTMGATVIAVCSSDEKCKVAKQNGADITINHSQQDLKETVKALTKGKGVDVVYECVGGDTFHACTRVMAWSGRLLVIGFAGGDIPKFPVNLALVKGFSVVGVFWGSFTQHQPQDFMMNMKELVTWYTQGKVKVVVDEAFSLANAVDAINKVTSRLVKGKVILLP</sequence>
<dbReference type="STRING" id="56804.BAE46_08360"/>
<dbReference type="eggNOG" id="COG0604">
    <property type="taxonomic scope" value="Bacteria"/>
</dbReference>
<protein>
    <submittedName>
        <fullName evidence="2">NADPH2:quinone reductase</fullName>
        <ecNumber evidence="2">1.6.5.5</ecNumber>
    </submittedName>
</protein>
<organism evidence="2 3">
    <name type="scientific">Glaciecola punicea ACAM 611</name>
    <dbReference type="NCBI Taxonomy" id="1121923"/>
    <lineage>
        <taxon>Bacteria</taxon>
        <taxon>Pseudomonadati</taxon>
        <taxon>Pseudomonadota</taxon>
        <taxon>Gammaproteobacteria</taxon>
        <taxon>Alteromonadales</taxon>
        <taxon>Alteromonadaceae</taxon>
        <taxon>Glaciecola</taxon>
    </lineage>
</organism>
<comment type="caution">
    <text evidence="2">The sequence shown here is derived from an EMBL/GenBank/DDBJ whole genome shotgun (WGS) entry which is preliminary data.</text>
</comment>
<evidence type="ECO:0000259" key="1">
    <source>
        <dbReference type="SMART" id="SM00829"/>
    </source>
</evidence>
<dbReference type="EMBL" id="BAET01000007">
    <property type="protein sequence ID" value="GAB54825.1"/>
    <property type="molecule type" value="Genomic_DNA"/>
</dbReference>
<dbReference type="InterPro" id="IPR002364">
    <property type="entry name" value="Quin_OxRdtase/zeta-crystal_CS"/>
</dbReference>
<dbReference type="CDD" id="cd08241">
    <property type="entry name" value="QOR1"/>
    <property type="match status" value="1"/>
</dbReference>
<dbReference type="InterPro" id="IPR013149">
    <property type="entry name" value="ADH-like_C"/>
</dbReference>
<feature type="domain" description="Enoyl reductase (ER)" evidence="1">
    <location>
        <begin position="10"/>
        <end position="322"/>
    </location>
</feature>
<dbReference type="EC" id="1.6.5.5" evidence="2"/>
<dbReference type="InterPro" id="IPR011032">
    <property type="entry name" value="GroES-like_sf"/>
</dbReference>
<evidence type="ECO:0000313" key="3">
    <source>
        <dbReference type="Proteomes" id="UP000053586"/>
    </source>
</evidence>
<dbReference type="PANTHER" id="PTHR43677:SF4">
    <property type="entry name" value="QUINONE OXIDOREDUCTASE-LIKE PROTEIN 2"/>
    <property type="match status" value="1"/>
</dbReference>
<proteinExistence type="predicted"/>
<gene>
    <name evidence="2" type="primary">qor</name>
    <name evidence="2" type="ORF">GPUN_0685</name>
</gene>
<dbReference type="OrthoDB" id="4190732at2"/>
<dbReference type="PROSITE" id="PS01162">
    <property type="entry name" value="QOR_ZETA_CRYSTAL"/>
    <property type="match status" value="1"/>
</dbReference>
<dbReference type="Gene3D" id="3.40.50.720">
    <property type="entry name" value="NAD(P)-binding Rossmann-like Domain"/>
    <property type="match status" value="1"/>
</dbReference>
<dbReference type="GO" id="GO:0003960">
    <property type="term" value="F:quinone reductase (NADPH) activity"/>
    <property type="evidence" value="ECO:0007669"/>
    <property type="project" value="UniProtKB-EC"/>
</dbReference>
<dbReference type="Pfam" id="PF08240">
    <property type="entry name" value="ADH_N"/>
    <property type="match status" value="1"/>
</dbReference>
<keyword evidence="2" id="KW-0560">Oxidoreductase</keyword>
<dbReference type="InterPro" id="IPR051397">
    <property type="entry name" value="Zn-ADH-like_protein"/>
</dbReference>
<dbReference type="Pfam" id="PF00107">
    <property type="entry name" value="ADH_zinc_N"/>
    <property type="match status" value="1"/>
</dbReference>
<name>H5T948_9ALTE</name>
<reference evidence="2 3" key="2">
    <citation type="journal article" date="2017" name="Antonie Van Leeuwenhoek">
        <title>Rhizobium rhizosphaerae sp. nov., a novel species isolated from rice rhizosphere.</title>
        <authorList>
            <person name="Zhao J.J."/>
            <person name="Zhang J."/>
            <person name="Zhang R.J."/>
            <person name="Zhang C.W."/>
            <person name="Yin H.Q."/>
            <person name="Zhang X.X."/>
        </authorList>
    </citation>
    <scope>NUCLEOTIDE SEQUENCE [LARGE SCALE GENOMIC DNA]</scope>
    <source>
        <strain evidence="2 3">ACAM 611</strain>
    </source>
</reference>
<dbReference type="InterPro" id="IPR013154">
    <property type="entry name" value="ADH-like_N"/>
</dbReference>
<dbReference type="PANTHER" id="PTHR43677">
    <property type="entry name" value="SHORT-CHAIN DEHYDROGENASE/REDUCTASE"/>
    <property type="match status" value="1"/>
</dbReference>
<dbReference type="InterPro" id="IPR020843">
    <property type="entry name" value="ER"/>
</dbReference>
<dbReference type="GO" id="GO:0008270">
    <property type="term" value="F:zinc ion binding"/>
    <property type="evidence" value="ECO:0007669"/>
    <property type="project" value="InterPro"/>
</dbReference>
<dbReference type="AlphaFoldDB" id="H5T948"/>
<dbReference type="Proteomes" id="UP000053586">
    <property type="component" value="Unassembled WGS sequence"/>
</dbReference>
<dbReference type="InterPro" id="IPR036291">
    <property type="entry name" value="NAD(P)-bd_dom_sf"/>
</dbReference>
<dbReference type="SMART" id="SM00829">
    <property type="entry name" value="PKS_ER"/>
    <property type="match status" value="1"/>
</dbReference>
<evidence type="ECO:0000313" key="2">
    <source>
        <dbReference type="EMBL" id="GAB54825.1"/>
    </source>
</evidence>
<dbReference type="SUPFAM" id="SSF50129">
    <property type="entry name" value="GroES-like"/>
    <property type="match status" value="1"/>
</dbReference>
<dbReference type="RefSeq" id="WP_006003355.1">
    <property type="nucleotide sequence ID" value="NZ_BAET01000007.1"/>
</dbReference>